<dbReference type="EMBL" id="FMXO01000006">
    <property type="protein sequence ID" value="SDB26119.1"/>
    <property type="molecule type" value="Genomic_DNA"/>
</dbReference>
<dbReference type="Gene3D" id="6.10.280.50">
    <property type="match status" value="1"/>
</dbReference>
<dbReference type="Proteomes" id="UP000198771">
    <property type="component" value="Unassembled WGS sequence"/>
</dbReference>
<dbReference type="AlphaFoldDB" id="A0A1G6BZQ5"/>
<organism evidence="1 2">
    <name type="scientific">Desulfonatronum thiosulfatophilum</name>
    <dbReference type="NCBI Taxonomy" id="617002"/>
    <lineage>
        <taxon>Bacteria</taxon>
        <taxon>Pseudomonadati</taxon>
        <taxon>Thermodesulfobacteriota</taxon>
        <taxon>Desulfovibrionia</taxon>
        <taxon>Desulfovibrionales</taxon>
        <taxon>Desulfonatronaceae</taxon>
        <taxon>Desulfonatronum</taxon>
    </lineage>
</organism>
<dbReference type="OrthoDB" id="5471937at2"/>
<dbReference type="STRING" id="617002.SAMN05660653_01245"/>
<proteinExistence type="predicted"/>
<dbReference type="InterPro" id="IPR007420">
    <property type="entry name" value="DUF465"/>
</dbReference>
<protein>
    <recommendedName>
        <fullName evidence="3">DUF465 domain-containing protein</fullName>
    </recommendedName>
</protein>
<dbReference type="Pfam" id="PF04325">
    <property type="entry name" value="DUF465"/>
    <property type="match status" value="1"/>
</dbReference>
<gene>
    <name evidence="1" type="ORF">SAMN05660653_01245</name>
</gene>
<evidence type="ECO:0000313" key="1">
    <source>
        <dbReference type="EMBL" id="SDB26119.1"/>
    </source>
</evidence>
<evidence type="ECO:0008006" key="3">
    <source>
        <dbReference type="Google" id="ProtNLM"/>
    </source>
</evidence>
<dbReference type="RefSeq" id="WP_092118744.1">
    <property type="nucleotide sequence ID" value="NZ_FMXO01000006.1"/>
</dbReference>
<evidence type="ECO:0000313" key="2">
    <source>
        <dbReference type="Proteomes" id="UP000198771"/>
    </source>
</evidence>
<name>A0A1G6BZQ5_9BACT</name>
<sequence>MEQHEVDLIGKLVDGNPELAELWNDHQEYKKQLARFEGKPYLSPAEDAELKLLKKKKLAGKTKMQQILDKHRQSEA</sequence>
<keyword evidence="2" id="KW-1185">Reference proteome</keyword>
<reference evidence="1 2" key="1">
    <citation type="submission" date="2016-10" db="EMBL/GenBank/DDBJ databases">
        <authorList>
            <person name="de Groot N.N."/>
        </authorList>
    </citation>
    <scope>NUCLEOTIDE SEQUENCE [LARGE SCALE GENOMIC DNA]</scope>
    <source>
        <strain evidence="1 2">ASO4-2</strain>
    </source>
</reference>
<accession>A0A1G6BZQ5</accession>
<dbReference type="InterPro" id="IPR038444">
    <property type="entry name" value="DUF465_sf"/>
</dbReference>